<name>A0A6A8LUG9_9LACO</name>
<evidence type="ECO:0000313" key="3">
    <source>
        <dbReference type="Proteomes" id="UP000437575"/>
    </source>
</evidence>
<evidence type="ECO:0000313" key="2">
    <source>
        <dbReference type="EMBL" id="MSE06622.1"/>
    </source>
</evidence>
<feature type="non-terminal residue" evidence="2">
    <location>
        <position position="119"/>
    </location>
</feature>
<proteinExistence type="predicted"/>
<accession>A0A6A8LUG9</accession>
<comment type="caution">
    <text evidence="2">The sequence shown here is derived from an EMBL/GenBank/DDBJ whole genome shotgun (WGS) entry which is preliminary data.</text>
</comment>
<feature type="non-terminal residue" evidence="2">
    <location>
        <position position="1"/>
    </location>
</feature>
<protein>
    <submittedName>
        <fullName evidence="2">Phage tail tape measure protein</fullName>
    </submittedName>
</protein>
<dbReference type="Proteomes" id="UP000437575">
    <property type="component" value="Unassembled WGS sequence"/>
</dbReference>
<organism evidence="2 3">
    <name type="scientific">Ligilactobacillus salivarius</name>
    <dbReference type="NCBI Taxonomy" id="1624"/>
    <lineage>
        <taxon>Bacteria</taxon>
        <taxon>Bacillati</taxon>
        <taxon>Bacillota</taxon>
        <taxon>Bacilli</taxon>
        <taxon>Lactobacillales</taxon>
        <taxon>Lactobacillaceae</taxon>
        <taxon>Ligilactobacillus</taxon>
    </lineage>
</organism>
<dbReference type="AlphaFoldDB" id="A0A6A8LUG9"/>
<dbReference type="EMBL" id="WKKZ01001134">
    <property type="protein sequence ID" value="MSE06622.1"/>
    <property type="molecule type" value="Genomic_DNA"/>
</dbReference>
<reference evidence="2 3" key="1">
    <citation type="submission" date="2019-11" db="EMBL/GenBank/DDBJ databases">
        <title>Draft Genome Sequence of Plant Growth-Promoting Rhizosphere-Associated Bacteria.</title>
        <authorList>
            <person name="Vasilyev I.Y."/>
            <person name="Radchenko V."/>
            <person name="Ilnitskaya E.V."/>
        </authorList>
    </citation>
    <scope>NUCLEOTIDE SEQUENCE [LARGE SCALE GENOMIC DNA]</scope>
    <source>
        <strain evidence="2 3">VRA_1sq_f</strain>
    </source>
</reference>
<sequence length="119" mass="11792">GAVAGVASNAVTTLTGGIGDMVSQAAEASDAMQKFDSTMEFAGFGKDSINSAKEAVKKYADDTVYDLNTVANTTAQLAANGVKDYTGLTEAAGNLNAVAGGNADTFGSVAMVLTQTAGA</sequence>
<dbReference type="InterPro" id="IPR013491">
    <property type="entry name" value="Tape_meas_N"/>
</dbReference>
<evidence type="ECO:0000259" key="1">
    <source>
        <dbReference type="Pfam" id="PF20155"/>
    </source>
</evidence>
<feature type="domain" description="Tape measure protein N-terminal" evidence="1">
    <location>
        <begin position="24"/>
        <end position="118"/>
    </location>
</feature>
<dbReference type="Pfam" id="PF20155">
    <property type="entry name" value="TMP_3"/>
    <property type="match status" value="1"/>
</dbReference>
<gene>
    <name evidence="2" type="ORF">GKC34_13005</name>
</gene>